<gene>
    <name evidence="1" type="ORF">HCR_21840</name>
</gene>
<protein>
    <submittedName>
        <fullName evidence="1">Uncharacterized protein</fullName>
    </submittedName>
</protein>
<dbReference type="EMBL" id="AP027370">
    <property type="protein sequence ID" value="BDY13872.1"/>
    <property type="molecule type" value="Genomic_DNA"/>
</dbReference>
<proteinExistence type="predicted"/>
<dbReference type="RefSeq" id="WP_286336814.1">
    <property type="nucleotide sequence ID" value="NZ_AP027370.1"/>
</dbReference>
<accession>A0ABM8FNA8</accession>
<evidence type="ECO:0000313" key="1">
    <source>
        <dbReference type="EMBL" id="BDY13872.1"/>
    </source>
</evidence>
<keyword evidence="2" id="KW-1185">Reference proteome</keyword>
<sequence length="60" mass="7090">MELNGYECYANGTVKPKKMFVKRRLKGKNGDQFYGSDIVKPESLEKMREKKRRVMYIGSR</sequence>
<reference evidence="1 2" key="1">
    <citation type="submission" date="2023-03" db="EMBL/GenBank/DDBJ databases">
        <title>Description of Hydrogenimonas sp. ISO32.</title>
        <authorList>
            <person name="Mino S."/>
            <person name="Fukazawa S."/>
            <person name="Sawabe T."/>
        </authorList>
    </citation>
    <scope>NUCLEOTIDE SEQUENCE [LARGE SCALE GENOMIC DNA]</scope>
    <source>
        <strain evidence="1 2">ISO32</strain>
    </source>
</reference>
<dbReference type="Proteomes" id="UP001321445">
    <property type="component" value="Chromosome"/>
</dbReference>
<organism evidence="1 2">
    <name type="scientific">Hydrogenimonas cancrithermarum</name>
    <dbReference type="NCBI Taxonomy" id="2993563"/>
    <lineage>
        <taxon>Bacteria</taxon>
        <taxon>Pseudomonadati</taxon>
        <taxon>Campylobacterota</taxon>
        <taxon>Epsilonproteobacteria</taxon>
        <taxon>Campylobacterales</taxon>
        <taxon>Hydrogenimonadaceae</taxon>
        <taxon>Hydrogenimonas</taxon>
    </lineage>
</organism>
<evidence type="ECO:0000313" key="2">
    <source>
        <dbReference type="Proteomes" id="UP001321445"/>
    </source>
</evidence>
<name>A0ABM8FNA8_9BACT</name>